<feature type="compositionally biased region" description="Acidic residues" evidence="2">
    <location>
        <begin position="15"/>
        <end position="27"/>
    </location>
</feature>
<keyword evidence="4" id="KW-1185">Reference proteome</keyword>
<dbReference type="EMBL" id="SDIL01000015">
    <property type="protein sequence ID" value="RXK40757.1"/>
    <property type="molecule type" value="Genomic_DNA"/>
</dbReference>
<feature type="region of interest" description="Disordered" evidence="2">
    <location>
        <begin position="280"/>
        <end position="310"/>
    </location>
</feature>
<evidence type="ECO:0000313" key="3">
    <source>
        <dbReference type="EMBL" id="RXK40757.1"/>
    </source>
</evidence>
<feature type="compositionally biased region" description="Polar residues" evidence="2">
    <location>
        <begin position="82"/>
        <end position="96"/>
    </location>
</feature>
<dbReference type="AlphaFoldDB" id="A0A4V1M4L2"/>
<gene>
    <name evidence="3" type="ORF">M231_02009</name>
</gene>
<evidence type="ECO:0000256" key="2">
    <source>
        <dbReference type="SAM" id="MobiDB-lite"/>
    </source>
</evidence>
<evidence type="ECO:0000256" key="1">
    <source>
        <dbReference type="SAM" id="Coils"/>
    </source>
</evidence>
<feature type="region of interest" description="Disordered" evidence="2">
    <location>
        <begin position="1"/>
        <end position="113"/>
    </location>
</feature>
<name>A0A4V1M4L2_TREME</name>
<comment type="caution">
    <text evidence="3">The sequence shown here is derived from an EMBL/GenBank/DDBJ whole genome shotgun (WGS) entry which is preliminary data.</text>
</comment>
<sequence length="310" mass="35734">MASNHNFIQTGDQPNDPDDTTTWELESEAGTVNTQTTRAPSTIYEPSLISQSDGARGYAPSTWGQANAGFPPFPPFPPSAPSVMSDTTGGESTFDTQPIYRTREPPNMPLQRFLGDTSRRPITYDTQRQFVPVSGNSLGYQDLEPQRRHRDDLADQIQSLESNFMSAGPSRQNQSTSLQDTNPSFMQLPLDFLNKKTATGLSAEEQDEILREQEKRRHLASDNWRSQNEPGWYRYGWTNDPEEYERQTLAEQLQQVHDQEEEDRKKAEIEAEYIKQQYERDLQYSKQGRGNEEDDYWYDDEEEFDEADFE</sequence>
<organism evidence="3 4">
    <name type="scientific">Tremella mesenterica</name>
    <name type="common">Jelly fungus</name>
    <dbReference type="NCBI Taxonomy" id="5217"/>
    <lineage>
        <taxon>Eukaryota</taxon>
        <taxon>Fungi</taxon>
        <taxon>Dikarya</taxon>
        <taxon>Basidiomycota</taxon>
        <taxon>Agaricomycotina</taxon>
        <taxon>Tremellomycetes</taxon>
        <taxon>Tremellales</taxon>
        <taxon>Tremellaceae</taxon>
        <taxon>Tremella</taxon>
    </lineage>
</organism>
<feature type="compositionally biased region" description="Polar residues" evidence="2">
    <location>
        <begin position="28"/>
        <end position="40"/>
    </location>
</feature>
<feature type="coiled-coil region" evidence="1">
    <location>
        <begin position="250"/>
        <end position="277"/>
    </location>
</feature>
<feature type="compositionally biased region" description="Polar residues" evidence="2">
    <location>
        <begin position="1"/>
        <end position="13"/>
    </location>
</feature>
<reference evidence="3 4" key="1">
    <citation type="submission" date="2016-06" db="EMBL/GenBank/DDBJ databases">
        <title>Evolution of pathogenesis and genome organization in the Tremellales.</title>
        <authorList>
            <person name="Cuomo C."/>
            <person name="Litvintseva A."/>
            <person name="Heitman J."/>
            <person name="Chen Y."/>
            <person name="Sun S."/>
            <person name="Springer D."/>
            <person name="Dromer F."/>
            <person name="Young S."/>
            <person name="Zeng Q."/>
            <person name="Chapman S."/>
            <person name="Gujja S."/>
            <person name="Saif S."/>
            <person name="Birren B."/>
        </authorList>
    </citation>
    <scope>NUCLEOTIDE SEQUENCE [LARGE SCALE GENOMIC DNA]</scope>
    <source>
        <strain evidence="3 4">ATCC 28783</strain>
    </source>
</reference>
<feature type="compositionally biased region" description="Acidic residues" evidence="2">
    <location>
        <begin position="292"/>
        <end position="310"/>
    </location>
</feature>
<dbReference type="VEuPathDB" id="FungiDB:TREMEDRAFT_59526"/>
<evidence type="ECO:0000313" key="4">
    <source>
        <dbReference type="Proteomes" id="UP000289152"/>
    </source>
</evidence>
<keyword evidence="1" id="KW-0175">Coiled coil</keyword>
<protein>
    <submittedName>
        <fullName evidence="3">Uncharacterized protein</fullName>
    </submittedName>
</protein>
<accession>A0A4V1M4L2</accession>
<dbReference type="Proteomes" id="UP000289152">
    <property type="component" value="Unassembled WGS sequence"/>
</dbReference>
<feature type="compositionally biased region" description="Pro residues" evidence="2">
    <location>
        <begin position="71"/>
        <end position="80"/>
    </location>
</feature>
<dbReference type="InParanoid" id="A0A4V1M4L2"/>
<proteinExistence type="predicted"/>